<feature type="transmembrane region" description="Helical" evidence="1">
    <location>
        <begin position="871"/>
        <end position="893"/>
    </location>
</feature>
<dbReference type="EMBL" id="CP119901">
    <property type="protein sequence ID" value="WFD22619.1"/>
    <property type="molecule type" value="Genomic_DNA"/>
</dbReference>
<keyword evidence="3" id="KW-1185">Reference proteome</keyword>
<keyword evidence="1" id="KW-1133">Transmembrane helix</keyword>
<organism evidence="2 3">
    <name type="scientific">Malassezia equina</name>
    <dbReference type="NCBI Taxonomy" id="1381935"/>
    <lineage>
        <taxon>Eukaryota</taxon>
        <taxon>Fungi</taxon>
        <taxon>Dikarya</taxon>
        <taxon>Basidiomycota</taxon>
        <taxon>Ustilaginomycotina</taxon>
        <taxon>Malasseziomycetes</taxon>
        <taxon>Malasseziales</taxon>
        <taxon>Malasseziaceae</taxon>
        <taxon>Malassezia</taxon>
    </lineage>
</organism>
<dbReference type="AlphaFoldDB" id="A0AAF0ECS6"/>
<proteinExistence type="predicted"/>
<sequence>MALRASAYQLQALPETSFDALIMHAGRTGLSGLISSIMNDVLQHTAADPGTAREQRLLLALLNASSTFEKKLPLAPELVVRLATQLLRSASVDCMPPHVAAHVLRRALFIPRRDGAHHSLIPVLVEHLAATSTYPLLEEGLHVIEYSLQYGAADPATLMHYVSQTAQVDGERLGEHTLQQARADGFAWRKWAREASGWMAVRPRRHSTVDVQTHALRISLWSLCCRVWLRLQRPLRFRAALTQLRAELHRASQLLEPSQTLASPPPSAHIVRGLLQSHLVHLTGKGTRNSVRAALVAMRSVSADDLVQLLPGVVQMLCEKAVQRQDPRTAADVLLLCFDACASQPGAASTSANLARTIRPATWLDVLTYLVAASRHAAARALLTYALQGAATWPSPLHAQWLACLCALGEHDLVRDLYMQWTASTGVPLNASERAAWLAQQAPASPLTGLYAMCDTWLRTPDQPAAATRVRSSAPRLWDSPLARAPHSMLAIVQLLGTAPRHEVPRDRDFSMAVRDDALVPALANAATPHYHLTALLQASLMLHDRATARLLLHRMHACGHTLDAKDMAVLLRGLSDVAPDEAVAALQALPPPFADEVHLYAVVMARCLYHARPELVDQVYALACARHLGAQVAQQAPAVVLATSDAAPPVYVHRVIEMMRDGWQPDTCLLLWMMRSATRGLCLREAGGAQPKTAVASRAARRAGLHAALQLYEYVAQRRHIIHLPTTRFLLYHVAEHARHLKRCGQSPAPLIACLDRLVAQLLHARLWTGWDEYRTLVQDPSLKEKWTATRQRVLPTPLAHQLLLAYQALSDERGVSEVLDWMHITAHVRRQDLARAPYPALQRLATRAHAPGLRTKLWWHMPVPKPRPFTSALVGFLTGATVAAVAGLYWIRHEYTQASTSVLQSSERLTDMANHVTQYLDRIADLELRVQRMEKQQITRDEVTHAWDSHRQLYSDMFEETHALKERLWHLEHTIFATRTRVEPIAWDLLPPRAPPMPPVRLV</sequence>
<evidence type="ECO:0000313" key="3">
    <source>
        <dbReference type="Proteomes" id="UP001214415"/>
    </source>
</evidence>
<reference evidence="2" key="1">
    <citation type="submission" date="2023-03" db="EMBL/GenBank/DDBJ databases">
        <title>Mating type loci evolution in Malassezia.</title>
        <authorList>
            <person name="Coelho M.A."/>
        </authorList>
    </citation>
    <scope>NUCLEOTIDE SEQUENCE</scope>
    <source>
        <strain evidence="2">CBS 12830</strain>
    </source>
</reference>
<accession>A0AAF0ECS6</accession>
<evidence type="ECO:0000256" key="1">
    <source>
        <dbReference type="SAM" id="Phobius"/>
    </source>
</evidence>
<evidence type="ECO:0000313" key="2">
    <source>
        <dbReference type="EMBL" id="WFD22619.1"/>
    </source>
</evidence>
<gene>
    <name evidence="2" type="ORF">MEQU1_001293</name>
</gene>
<keyword evidence="1" id="KW-0472">Membrane</keyword>
<protein>
    <submittedName>
        <fullName evidence="2">Uncharacterized protein</fullName>
    </submittedName>
</protein>
<keyword evidence="1" id="KW-0812">Transmembrane</keyword>
<dbReference type="Proteomes" id="UP001214415">
    <property type="component" value="Chromosome 2"/>
</dbReference>
<name>A0AAF0ECS6_9BASI</name>